<name>A0AB39CRN5_9BURK</name>
<dbReference type="NCBIfam" id="NF033889">
    <property type="entry name" value="termin_lrg_T7"/>
    <property type="match status" value="1"/>
</dbReference>
<evidence type="ECO:0000313" key="1">
    <source>
        <dbReference type="EMBL" id="XDJ45042.1"/>
    </source>
</evidence>
<dbReference type="GeneID" id="93066000"/>
<dbReference type="EMBL" id="CP158257">
    <property type="protein sequence ID" value="XDJ55735.1"/>
    <property type="molecule type" value="Genomic_DNA"/>
</dbReference>
<reference evidence="1" key="1">
    <citation type="submission" date="2024-05" db="EMBL/GenBank/DDBJ databases">
        <authorList>
            <person name="Luo Y.-C."/>
            <person name="Nicholds J."/>
            <person name="Mortimer T."/>
            <person name="Maboni G."/>
        </authorList>
    </citation>
    <scope>NUCLEOTIDE SEQUENCE</scope>
    <source>
        <strain evidence="2">150221</strain>
        <strain evidence="1">153271</strain>
    </source>
</reference>
<gene>
    <name evidence="1" type="primary">terL</name>
    <name evidence="2" type="ORF">ABRZ00_00660</name>
    <name evidence="1" type="ORF">ABRZ02_01730</name>
</gene>
<proteinExistence type="predicted"/>
<dbReference type="AlphaFoldDB" id="A0AB39CRN5"/>
<sequence>MSEKDSGRDPVGFLVFFLVWAKRRNWTVPDIHVRAAIWLESRGDLAVLRCFRGFGKSTLLAVYNAWRYYRDRTYRILHQSEADGTAYKTSRDTQNVLRNHPLTQGLLPPGQGTVEQWWIDGAADARNASMYAKGILSNVTSARADECQNDDVEVPRNIQTPEAREKLRYRLGEQTHILVPGGRTLYVGTPHTHDSIYDEMEALGADCLTIAMFDHEYRIEDASGGMEYFLPFVPEYVFSGIGKSARLLEPDIDYMLSQDASIRFARPPSGLLDFYAGCAWPERFDRAELLKRRRKTRTVNEWDSQYQLHSKPIGDVRLDPEKLRAYAVHPRMELANRAWRMMLGQVQIVSARAYWDCALGRAGGDASTLSLMLDDAAGNIYWHVCEPLIGEFAVFSDSRNTMITSGQVMQACALIEKFSIPNVYVETNGVGAFVPQLLKQALKQERLRCGVTDVPAKGAKNDRILAGLEGPLKSGVLWAHIDVLDGPLWDQMKDWNPAVKEQPDDCLDSGAGAILQAPVRIGRAVSEKDGIPAGHRGEDWRPNGGVFEVTLEQ</sequence>
<dbReference type="RefSeq" id="WP_368647810.1">
    <property type="nucleotide sequence ID" value="NZ_CP158253.1"/>
</dbReference>
<dbReference type="EMBL" id="CP158253">
    <property type="protein sequence ID" value="XDJ45042.1"/>
    <property type="molecule type" value="Genomic_DNA"/>
</dbReference>
<organism evidence="1">
    <name type="scientific">Castellaniella ginsengisoli</name>
    <dbReference type="NCBI Taxonomy" id="546114"/>
    <lineage>
        <taxon>Bacteria</taxon>
        <taxon>Pseudomonadati</taxon>
        <taxon>Pseudomonadota</taxon>
        <taxon>Betaproteobacteria</taxon>
        <taxon>Burkholderiales</taxon>
        <taxon>Alcaligenaceae</taxon>
        <taxon>Castellaniella</taxon>
    </lineage>
</organism>
<dbReference type="InterPro" id="IPR047987">
    <property type="entry name" value="Gp19-like_virus"/>
</dbReference>
<evidence type="ECO:0000313" key="2">
    <source>
        <dbReference type="EMBL" id="XDJ55735.1"/>
    </source>
</evidence>
<protein>
    <submittedName>
        <fullName evidence="1">Phage terminase large subunit</fullName>
    </submittedName>
</protein>
<accession>A0AB39CRN5</accession>
<dbReference type="KEGG" id="cgin:ABRZ00_00660"/>